<protein>
    <submittedName>
        <fullName evidence="1">Uncharacterized protein</fullName>
    </submittedName>
</protein>
<comment type="caution">
    <text evidence="1">The sequence shown here is derived from an EMBL/GenBank/DDBJ whole genome shotgun (WGS) entry which is preliminary data.</text>
</comment>
<reference evidence="1 2" key="1">
    <citation type="submission" date="2019-07" db="EMBL/GenBank/DDBJ databases">
        <title>Whole genome shotgun sequence of Lactobacillus spicheri NBRC 107155.</title>
        <authorList>
            <person name="Hosoyama A."/>
            <person name="Uohara A."/>
            <person name="Ohji S."/>
            <person name="Ichikawa N."/>
        </authorList>
    </citation>
    <scope>NUCLEOTIDE SEQUENCE [LARGE SCALE GENOMIC DNA]</scope>
    <source>
        <strain evidence="1 2">NBRC 107155</strain>
    </source>
</reference>
<name>A0ABQ0WRP5_9LACO</name>
<keyword evidence="2" id="KW-1185">Reference proteome</keyword>
<gene>
    <name evidence="1" type="ORF">LSP04_22170</name>
</gene>
<accession>A0ABQ0WRP5</accession>
<organism evidence="1 2">
    <name type="scientific">Levilactobacillus spicheri</name>
    <dbReference type="NCBI Taxonomy" id="216463"/>
    <lineage>
        <taxon>Bacteria</taxon>
        <taxon>Bacillati</taxon>
        <taxon>Bacillota</taxon>
        <taxon>Bacilli</taxon>
        <taxon>Lactobacillales</taxon>
        <taxon>Lactobacillaceae</taxon>
        <taxon>Levilactobacillus</taxon>
    </lineage>
</organism>
<dbReference type="EMBL" id="BJZI01000050">
    <property type="protein sequence ID" value="GEO67798.1"/>
    <property type="molecule type" value="Genomic_DNA"/>
</dbReference>
<evidence type="ECO:0000313" key="2">
    <source>
        <dbReference type="Proteomes" id="UP000321691"/>
    </source>
</evidence>
<dbReference type="Proteomes" id="UP000321691">
    <property type="component" value="Unassembled WGS sequence"/>
</dbReference>
<proteinExistence type="predicted"/>
<evidence type="ECO:0000313" key="1">
    <source>
        <dbReference type="EMBL" id="GEO67798.1"/>
    </source>
</evidence>
<sequence>MTVTSLTLKYYLTDSALPGASKIGLERGGHGFEPKAQVSNTDLYLSRPKTPTKVNFTPEPIFDTPSSLD</sequence>